<name>A0A6I8VW90_DROPS</name>
<feature type="compositionally biased region" description="Low complexity" evidence="1">
    <location>
        <begin position="198"/>
        <end position="284"/>
    </location>
</feature>
<feature type="compositionally biased region" description="Basic and acidic residues" evidence="1">
    <location>
        <begin position="163"/>
        <end position="184"/>
    </location>
</feature>
<feature type="chain" id="PRO_5026072549" evidence="2">
    <location>
        <begin position="22"/>
        <end position="404"/>
    </location>
</feature>
<feature type="signal peptide" evidence="2">
    <location>
        <begin position="1"/>
        <end position="21"/>
    </location>
</feature>
<sequence length="404" mass="41573">MSGTLGLPLVSLVGCLVGIFGPEVVGPARHECPWGFHWLNPYQKDQCVRMAYKPRQHPDTIRKEFGWFLPEKTSAPKPPTTPRYPGGQMPWEDDVRPVGPTPFPLAPTFKPDSEPDIGIDTPDEEATSEPDVNATKTTDGPGTTAPPPGGTTLPAEGGGKPPEGGDKPPEGGDKPPEGGDKPPEGGDTPPEGEDAPAEGEAPAEGGDAPAEGEAPAEGGDAPAEGEAPAEGGDAPAEGGDAPAEGEAPAEGGDAPAEGEAPAEGGDAPAEAEAPAEGGDAPAEGAGEGRTAPKKSQSHPKSDQRQANPVPAVEWHPWSWSKPKIGKKAPSKVAPKGKIVKPKKPRSPPKAPGSKKPKTAPKATTKVVSSSTKKPRKAPKAPSKVKPKRESLKIAEEFPLWSWNS</sequence>
<evidence type="ECO:0000256" key="2">
    <source>
        <dbReference type="SAM" id="SignalP"/>
    </source>
</evidence>
<dbReference type="AlphaFoldDB" id="A0A6I8VW90"/>
<protein>
    <submittedName>
        <fullName evidence="4">Skin secretory protein xP2-like isoform X2</fullName>
    </submittedName>
</protein>
<feature type="region of interest" description="Disordered" evidence="1">
    <location>
        <begin position="70"/>
        <end position="404"/>
    </location>
</feature>
<organism evidence="3 4">
    <name type="scientific">Drosophila pseudoobscura pseudoobscura</name>
    <name type="common">Fruit fly</name>
    <dbReference type="NCBI Taxonomy" id="46245"/>
    <lineage>
        <taxon>Eukaryota</taxon>
        <taxon>Metazoa</taxon>
        <taxon>Ecdysozoa</taxon>
        <taxon>Arthropoda</taxon>
        <taxon>Hexapoda</taxon>
        <taxon>Insecta</taxon>
        <taxon>Pterygota</taxon>
        <taxon>Neoptera</taxon>
        <taxon>Endopterygota</taxon>
        <taxon>Diptera</taxon>
        <taxon>Brachycera</taxon>
        <taxon>Muscomorpha</taxon>
        <taxon>Ephydroidea</taxon>
        <taxon>Drosophilidae</taxon>
        <taxon>Drosophila</taxon>
        <taxon>Sophophora</taxon>
    </lineage>
</organism>
<feature type="compositionally biased region" description="Basic residues" evidence="1">
    <location>
        <begin position="372"/>
        <end position="386"/>
    </location>
</feature>
<keyword evidence="3" id="KW-1185">Reference proteome</keyword>
<dbReference type="Proteomes" id="UP000001819">
    <property type="component" value="Chromosome 3"/>
</dbReference>
<accession>A0A6I8VW90</accession>
<evidence type="ECO:0000313" key="3">
    <source>
        <dbReference type="Proteomes" id="UP000001819"/>
    </source>
</evidence>
<feature type="compositionally biased region" description="Basic residues" evidence="1">
    <location>
        <begin position="337"/>
        <end position="358"/>
    </location>
</feature>
<feature type="compositionally biased region" description="Low complexity" evidence="1">
    <location>
        <begin position="134"/>
        <end position="143"/>
    </location>
</feature>
<proteinExistence type="predicted"/>
<gene>
    <name evidence="4" type="primary">LOC117183765</name>
</gene>
<feature type="compositionally biased region" description="Low complexity" evidence="1">
    <location>
        <begin position="359"/>
        <end position="371"/>
    </location>
</feature>
<feature type="compositionally biased region" description="Acidic residues" evidence="1">
    <location>
        <begin position="114"/>
        <end position="128"/>
    </location>
</feature>
<keyword evidence="2" id="KW-0732">Signal</keyword>
<reference evidence="4" key="2">
    <citation type="submission" date="2025-08" db="UniProtKB">
        <authorList>
            <consortium name="RefSeq"/>
        </authorList>
    </citation>
    <scope>IDENTIFICATION</scope>
    <source>
        <strain evidence="4">MV-25-SWS-2005</strain>
        <tissue evidence="4">Whole body</tissue>
    </source>
</reference>
<dbReference type="RefSeq" id="XP_033234844.1">
    <property type="nucleotide sequence ID" value="XM_033378953.1"/>
</dbReference>
<reference evidence="3" key="1">
    <citation type="submission" date="2024-06" db="UniProtKB">
        <authorList>
            <consortium name="RefSeq"/>
        </authorList>
    </citation>
    <scope>NUCLEOTIDE SEQUENCE [LARGE SCALE GENOMIC DNA]</scope>
    <source>
        <strain evidence="3">MV2-25</strain>
    </source>
</reference>
<evidence type="ECO:0000313" key="4">
    <source>
        <dbReference type="RefSeq" id="XP_033234844.1"/>
    </source>
</evidence>
<evidence type="ECO:0000256" key="1">
    <source>
        <dbReference type="SAM" id="MobiDB-lite"/>
    </source>
</evidence>